<evidence type="ECO:0000313" key="4">
    <source>
        <dbReference type="Proteomes" id="UP000216448"/>
    </source>
</evidence>
<organism evidence="3 4">
    <name type="scientific">Lactobacillus johnsonii</name>
    <dbReference type="NCBI Taxonomy" id="33959"/>
    <lineage>
        <taxon>Bacteria</taxon>
        <taxon>Bacillati</taxon>
        <taxon>Bacillota</taxon>
        <taxon>Bacilli</taxon>
        <taxon>Lactobacillales</taxon>
        <taxon>Lactobacillaceae</taxon>
        <taxon>Lactobacillus</taxon>
    </lineage>
</organism>
<dbReference type="Pfam" id="PF02486">
    <property type="entry name" value="Rep_trans"/>
    <property type="match status" value="1"/>
</dbReference>
<proteinExistence type="predicted"/>
<evidence type="ECO:0000259" key="1">
    <source>
        <dbReference type="Pfam" id="PF02486"/>
    </source>
</evidence>
<gene>
    <name evidence="3" type="ORF">A3P64_00870</name>
</gene>
<comment type="caution">
    <text evidence="3">The sequence shown here is derived from an EMBL/GenBank/DDBJ whole genome shotgun (WGS) entry which is preliminary data.</text>
</comment>
<dbReference type="Pfam" id="PF18106">
    <property type="entry name" value="Rol_Rep_N"/>
    <property type="match status" value="1"/>
</dbReference>
<feature type="domain" description="Replication initiation protein-like C-terminal" evidence="1">
    <location>
        <begin position="115"/>
        <end position="307"/>
    </location>
</feature>
<dbReference type="Proteomes" id="UP000216448">
    <property type="component" value="Unassembled WGS sequence"/>
</dbReference>
<evidence type="ECO:0000259" key="2">
    <source>
        <dbReference type="Pfam" id="PF18106"/>
    </source>
</evidence>
<protein>
    <submittedName>
        <fullName evidence="3">Replication initiation protein</fullName>
    </submittedName>
</protein>
<reference evidence="3 4" key="1">
    <citation type="submission" date="2017-05" db="EMBL/GenBank/DDBJ databases">
        <title>Lactobacillus johnsonii from commercial turkeys.</title>
        <authorList>
            <person name="Johnson T.J."/>
            <person name="Youmans B."/>
        </authorList>
    </citation>
    <scope>NUCLEOTIDE SEQUENCE [LARGE SCALE GENOMIC DNA]</scope>
    <source>
        <strain evidence="3 4">UMNLJ54</strain>
    </source>
</reference>
<dbReference type="InterPro" id="IPR003491">
    <property type="entry name" value="REP-like_C"/>
</dbReference>
<name>A0AAX0PYB9_LACJH</name>
<dbReference type="EMBL" id="NIBB01000003">
    <property type="protein sequence ID" value="PAB53695.1"/>
    <property type="molecule type" value="Genomic_DNA"/>
</dbReference>
<dbReference type="AlphaFoldDB" id="A0AAX0PYB9"/>
<evidence type="ECO:0000313" key="3">
    <source>
        <dbReference type="EMBL" id="PAB53695.1"/>
    </source>
</evidence>
<feature type="domain" description="Rolling Circle replication initiation protein N-terminal" evidence="2">
    <location>
        <begin position="12"/>
        <end position="97"/>
    </location>
</feature>
<dbReference type="InterPro" id="IPR040819">
    <property type="entry name" value="Rol_Rep_N"/>
</dbReference>
<sequence length="342" mass="39802">MQKKRIETMLKVQIDWLEFTVLNTQLPKVINTLDLGWMDFSPLAKRRFGYHNQLKWQGGSIFVMFTANSDVVDLDTKINPQSGIHVMITGQGCRQYSAKHDLMHLIRVLSAHERVNFTRIDLAVDDFESKIVSYDKIHDAAIKGHFTSRWSKWDEVTSRQTSTNAFLGRTMYFGSQASDLFCRVYDKTLERKINSDQKDIPEKWTRLEMVYRKDRAKKLVDHMINGHKSPGYVLRGSLKQYLRFILPIADRNQARWPTAPWWSELLSNVEKLQLTIEKEDKTIEDMISWVDRQISPTLSAILEAHEGDLAWFRSILVEGSKRLSQKHKDAITQFLQKEGTPA</sequence>
<accession>A0AAX0PYB9</accession>